<dbReference type="GO" id="GO:0006635">
    <property type="term" value="P:fatty acid beta-oxidation"/>
    <property type="evidence" value="ECO:0007669"/>
    <property type="project" value="TreeGrafter"/>
</dbReference>
<dbReference type="PANTHER" id="PTHR43853:SF8">
    <property type="entry name" value="3-KETOACYL-COA THIOLASE, PEROXISOMAL"/>
    <property type="match status" value="1"/>
</dbReference>
<evidence type="ECO:0000256" key="6">
    <source>
        <dbReference type="ARBA" id="ARBA00022946"/>
    </source>
</evidence>
<evidence type="ECO:0008006" key="22">
    <source>
        <dbReference type="Google" id="ProtNLM"/>
    </source>
</evidence>
<protein>
    <recommendedName>
        <fullName evidence="22">Acetyl-CoA acyltransferase 1</fullName>
    </recommendedName>
</protein>
<evidence type="ECO:0000256" key="10">
    <source>
        <dbReference type="ARBA" id="ARBA00036770"/>
    </source>
</evidence>
<evidence type="ECO:0000256" key="8">
    <source>
        <dbReference type="ARBA" id="ARBA00023140"/>
    </source>
</evidence>
<evidence type="ECO:0000256" key="1">
    <source>
        <dbReference type="ARBA" id="ARBA00004275"/>
    </source>
</evidence>
<evidence type="ECO:0000256" key="3">
    <source>
        <dbReference type="ARBA" id="ARBA00010982"/>
    </source>
</evidence>
<evidence type="ECO:0000259" key="18">
    <source>
        <dbReference type="Pfam" id="PF00108"/>
    </source>
</evidence>
<dbReference type="SUPFAM" id="SSF53901">
    <property type="entry name" value="Thiolase-like"/>
    <property type="match status" value="1"/>
</dbReference>
<dbReference type="GO" id="GO:0003985">
    <property type="term" value="F:acetyl-CoA C-acetyltransferase activity"/>
    <property type="evidence" value="ECO:0007669"/>
    <property type="project" value="UniProtKB-EC"/>
</dbReference>
<dbReference type="PROSITE" id="PS00737">
    <property type="entry name" value="THIOLASE_2"/>
    <property type="match status" value="1"/>
</dbReference>
<keyword evidence="8" id="KW-0576">Peroxisome</keyword>
<comment type="catalytic activity">
    <reaction evidence="15">
        <text>3-oxohexadecanedioyl-CoA + CoA = tetradecanedioyl-CoA + acetyl-CoA</text>
        <dbReference type="Rhea" id="RHEA:40343"/>
        <dbReference type="ChEBI" id="CHEBI:57287"/>
        <dbReference type="ChEBI" id="CHEBI:57288"/>
        <dbReference type="ChEBI" id="CHEBI:77081"/>
        <dbReference type="ChEBI" id="CHEBI:77084"/>
    </reaction>
    <physiologicalReaction direction="left-to-right" evidence="15">
        <dbReference type="Rhea" id="RHEA:40344"/>
    </physiologicalReaction>
</comment>
<evidence type="ECO:0000256" key="7">
    <source>
        <dbReference type="ARBA" id="ARBA00023098"/>
    </source>
</evidence>
<comment type="subcellular location">
    <subcellularLocation>
        <location evidence="1">Peroxisome</location>
    </subcellularLocation>
</comment>
<feature type="domain" description="Thiolase C-terminal" evidence="19">
    <location>
        <begin position="246"/>
        <end position="362"/>
    </location>
</feature>
<dbReference type="Pfam" id="PF02803">
    <property type="entry name" value="Thiolase_C"/>
    <property type="match status" value="1"/>
</dbReference>
<comment type="catalytic activity">
    <reaction evidence="10">
        <text>3-oxo-(6Z,9Z,12Z,15Z,18Z,21Z)-tetracosahexaenoyl-CoA + CoA = (4Z,7Z,10Z,13Z,16Z,19Z)-docosahexaenoyl-CoA + acetyl-CoA</text>
        <dbReference type="Rhea" id="RHEA:39131"/>
        <dbReference type="ChEBI" id="CHEBI:57287"/>
        <dbReference type="ChEBI" id="CHEBI:57288"/>
        <dbReference type="ChEBI" id="CHEBI:74298"/>
        <dbReference type="ChEBI" id="CHEBI:74304"/>
    </reaction>
    <physiologicalReaction direction="left-to-right" evidence="10">
        <dbReference type="Rhea" id="RHEA:39132"/>
    </physiologicalReaction>
</comment>
<dbReference type="InterPro" id="IPR050215">
    <property type="entry name" value="Thiolase-like_sf_Thiolase"/>
</dbReference>
<comment type="catalytic activity">
    <reaction evidence="12">
        <text>tetradecanoyl-CoA + acetyl-CoA = 3-oxohexadecanoyl-CoA + CoA</text>
        <dbReference type="Rhea" id="RHEA:18161"/>
        <dbReference type="ChEBI" id="CHEBI:57287"/>
        <dbReference type="ChEBI" id="CHEBI:57288"/>
        <dbReference type="ChEBI" id="CHEBI:57349"/>
        <dbReference type="ChEBI" id="CHEBI:57385"/>
        <dbReference type="EC" id="2.3.1.155"/>
    </reaction>
    <physiologicalReaction direction="right-to-left" evidence="12">
        <dbReference type="Rhea" id="RHEA:18163"/>
    </physiologicalReaction>
</comment>
<feature type="active site" description="Proton acceptor" evidence="16">
    <location>
        <position position="319"/>
    </location>
</feature>
<evidence type="ECO:0000256" key="4">
    <source>
        <dbReference type="ARBA" id="ARBA00022679"/>
    </source>
</evidence>
<evidence type="ECO:0000313" key="20">
    <source>
        <dbReference type="EMBL" id="KAK2148738.1"/>
    </source>
</evidence>
<comment type="pathway">
    <text evidence="2">Lipid metabolism.</text>
</comment>
<evidence type="ECO:0000256" key="11">
    <source>
        <dbReference type="ARBA" id="ARBA00037000"/>
    </source>
</evidence>
<accession>A0AAD9J9Q2</accession>
<feature type="active site" description="Proton acceptor" evidence="16">
    <location>
        <position position="350"/>
    </location>
</feature>
<feature type="domain" description="Thiolase N-terminal" evidence="18">
    <location>
        <begin position="38"/>
        <end position="149"/>
    </location>
</feature>
<keyword evidence="5" id="KW-0276">Fatty acid metabolism</keyword>
<keyword evidence="6" id="KW-0809">Transit peptide</keyword>
<keyword evidence="9 17" id="KW-0012">Acyltransferase</keyword>
<dbReference type="CDD" id="cd00751">
    <property type="entry name" value="thiolase"/>
    <property type="match status" value="1"/>
</dbReference>
<keyword evidence="7" id="KW-0443">Lipid metabolism</keyword>
<keyword evidence="21" id="KW-1185">Reference proteome</keyword>
<evidence type="ECO:0000256" key="16">
    <source>
        <dbReference type="PIRSR" id="PIRSR000429-1"/>
    </source>
</evidence>
<evidence type="ECO:0000256" key="14">
    <source>
        <dbReference type="ARBA" id="ARBA00049178"/>
    </source>
</evidence>
<comment type="similarity">
    <text evidence="3 17">Belongs to the thiolase-like superfamily. Thiolase family.</text>
</comment>
<dbReference type="AlphaFoldDB" id="A0AAD9J9Q2"/>
<evidence type="ECO:0000256" key="2">
    <source>
        <dbReference type="ARBA" id="ARBA00005189"/>
    </source>
</evidence>
<dbReference type="PIRSF" id="PIRSF000429">
    <property type="entry name" value="Ac-CoA_Ac_transf"/>
    <property type="match status" value="1"/>
</dbReference>
<evidence type="ECO:0000256" key="13">
    <source>
        <dbReference type="ARBA" id="ARBA00048001"/>
    </source>
</evidence>
<sequence length="366" mass="39769">MERAKVVFGHLKSGQEEYHRLQKRLTFEKHFVDSDDDVVIVHALRTPLCKASRGGLKDTYPGDMLVTLFSEILKQTGIPATMLQDICIGNTQQVGAGEQVSRISQIYSNIPYTVPIRAVNRLCSSGLQACADIAGSIKAGYIDIGMAGGLTAENVASRFNITRQQQDQMSLESHAKYNYTDFIRAARAQRNGWFDAEIVPVKTKVKAKDGQEREVLVSNSSQLTDGAAMVILARRSFAAKNNLPIFGIFRAYSVVGVDPTVMGVGPAYAIPDVLRKAVDDIDIFELNEAFASQAYYCVQKVGIPMEKVNPKGGAVALGHPLGCTGARQLATLLHEMKRRGKPSYGVVSMCIGTGMGAAAIIEYPGY</sequence>
<evidence type="ECO:0000259" key="19">
    <source>
        <dbReference type="Pfam" id="PF02803"/>
    </source>
</evidence>
<dbReference type="EMBL" id="JAODUP010000485">
    <property type="protein sequence ID" value="KAK2148738.1"/>
    <property type="molecule type" value="Genomic_DNA"/>
</dbReference>
<dbReference type="GO" id="GO:0010124">
    <property type="term" value="P:phenylacetate catabolic process"/>
    <property type="evidence" value="ECO:0007669"/>
    <property type="project" value="TreeGrafter"/>
</dbReference>
<dbReference type="PANTHER" id="PTHR43853">
    <property type="entry name" value="3-KETOACYL-COA THIOLASE, PEROXISOMAL"/>
    <property type="match status" value="1"/>
</dbReference>
<dbReference type="Pfam" id="PF00108">
    <property type="entry name" value="Thiolase_N"/>
    <property type="match status" value="1"/>
</dbReference>
<dbReference type="InterPro" id="IPR020610">
    <property type="entry name" value="Thiolase_AS"/>
</dbReference>
<comment type="caution">
    <text evidence="20">The sequence shown here is derived from an EMBL/GenBank/DDBJ whole genome shotgun (WGS) entry which is preliminary data.</text>
</comment>
<proteinExistence type="inferred from homology"/>
<dbReference type="InterPro" id="IPR002155">
    <property type="entry name" value="Thiolase"/>
</dbReference>
<dbReference type="Proteomes" id="UP001208570">
    <property type="component" value="Unassembled WGS sequence"/>
</dbReference>
<dbReference type="InterPro" id="IPR020616">
    <property type="entry name" value="Thiolase_N"/>
</dbReference>
<evidence type="ECO:0000313" key="21">
    <source>
        <dbReference type="Proteomes" id="UP001208570"/>
    </source>
</evidence>
<dbReference type="InterPro" id="IPR020617">
    <property type="entry name" value="Thiolase_C"/>
</dbReference>
<dbReference type="GO" id="GO:0005777">
    <property type="term" value="C:peroxisome"/>
    <property type="evidence" value="ECO:0007669"/>
    <property type="project" value="UniProtKB-SubCell"/>
</dbReference>
<keyword evidence="4 17" id="KW-0808">Transferase</keyword>
<evidence type="ECO:0000256" key="17">
    <source>
        <dbReference type="RuleBase" id="RU003557"/>
    </source>
</evidence>
<evidence type="ECO:0000256" key="9">
    <source>
        <dbReference type="ARBA" id="ARBA00023315"/>
    </source>
</evidence>
<dbReference type="InterPro" id="IPR020613">
    <property type="entry name" value="Thiolase_CS"/>
</dbReference>
<evidence type="ECO:0000256" key="15">
    <source>
        <dbReference type="ARBA" id="ARBA00049306"/>
    </source>
</evidence>
<organism evidence="20 21">
    <name type="scientific">Paralvinella palmiformis</name>
    <dbReference type="NCBI Taxonomy" id="53620"/>
    <lineage>
        <taxon>Eukaryota</taxon>
        <taxon>Metazoa</taxon>
        <taxon>Spiralia</taxon>
        <taxon>Lophotrochozoa</taxon>
        <taxon>Annelida</taxon>
        <taxon>Polychaeta</taxon>
        <taxon>Sedentaria</taxon>
        <taxon>Canalipalpata</taxon>
        <taxon>Terebellida</taxon>
        <taxon>Terebelliformia</taxon>
        <taxon>Alvinellidae</taxon>
        <taxon>Paralvinella</taxon>
    </lineage>
</organism>
<comment type="catalytic activity">
    <reaction evidence="11">
        <text>2 acetyl-CoA = acetoacetyl-CoA + CoA</text>
        <dbReference type="Rhea" id="RHEA:21036"/>
        <dbReference type="ChEBI" id="CHEBI:57286"/>
        <dbReference type="ChEBI" id="CHEBI:57287"/>
        <dbReference type="ChEBI" id="CHEBI:57288"/>
        <dbReference type="EC" id="2.3.1.9"/>
    </reaction>
    <physiologicalReaction direction="right-to-left" evidence="11">
        <dbReference type="Rhea" id="RHEA:21038"/>
    </physiologicalReaction>
</comment>
<comment type="catalytic activity">
    <reaction evidence="13">
        <text>hexanoyl-CoA + acetyl-CoA = 3-oxooctanoyl-CoA + CoA</text>
        <dbReference type="Rhea" id="RHEA:31203"/>
        <dbReference type="ChEBI" id="CHEBI:57287"/>
        <dbReference type="ChEBI" id="CHEBI:57288"/>
        <dbReference type="ChEBI" id="CHEBI:62619"/>
        <dbReference type="ChEBI" id="CHEBI:62620"/>
    </reaction>
    <physiologicalReaction direction="right-to-left" evidence="13">
        <dbReference type="Rhea" id="RHEA:31205"/>
    </physiologicalReaction>
</comment>
<dbReference type="InterPro" id="IPR016039">
    <property type="entry name" value="Thiolase-like"/>
</dbReference>
<comment type="catalytic activity">
    <reaction evidence="14">
        <text>an acyl-CoA + acetyl-CoA = a 3-oxoacyl-CoA + CoA</text>
        <dbReference type="Rhea" id="RHEA:21564"/>
        <dbReference type="ChEBI" id="CHEBI:57287"/>
        <dbReference type="ChEBI" id="CHEBI:57288"/>
        <dbReference type="ChEBI" id="CHEBI:58342"/>
        <dbReference type="ChEBI" id="CHEBI:90726"/>
        <dbReference type="EC" id="2.3.1.16"/>
    </reaction>
    <physiologicalReaction direction="right-to-left" evidence="14">
        <dbReference type="Rhea" id="RHEA:21566"/>
    </physiologicalReaction>
</comment>
<gene>
    <name evidence="20" type="ORF">LSH36_485g00022</name>
</gene>
<dbReference type="PROSITE" id="PS00099">
    <property type="entry name" value="THIOLASE_3"/>
    <property type="match status" value="1"/>
</dbReference>
<evidence type="ECO:0000256" key="5">
    <source>
        <dbReference type="ARBA" id="ARBA00022832"/>
    </source>
</evidence>
<evidence type="ECO:0000256" key="12">
    <source>
        <dbReference type="ARBA" id="ARBA00047485"/>
    </source>
</evidence>
<reference evidence="20" key="1">
    <citation type="journal article" date="2023" name="Mol. Biol. Evol.">
        <title>Third-Generation Sequencing Reveals the Adaptive Role of the Epigenome in Three Deep-Sea Polychaetes.</title>
        <authorList>
            <person name="Perez M."/>
            <person name="Aroh O."/>
            <person name="Sun Y."/>
            <person name="Lan Y."/>
            <person name="Juniper S.K."/>
            <person name="Young C.R."/>
            <person name="Angers B."/>
            <person name="Qian P.Y."/>
        </authorList>
    </citation>
    <scope>NUCLEOTIDE SEQUENCE</scope>
    <source>
        <strain evidence="20">P08H-3</strain>
    </source>
</reference>
<dbReference type="GO" id="GO:0050633">
    <property type="term" value="F:acetyl-CoA C-myristoyltransferase activity"/>
    <property type="evidence" value="ECO:0007669"/>
    <property type="project" value="UniProtKB-EC"/>
</dbReference>
<name>A0AAD9J9Q2_9ANNE</name>
<dbReference type="Gene3D" id="3.40.47.10">
    <property type="match status" value="4"/>
</dbReference>
<feature type="active site" description="Acyl-thioester intermediate" evidence="16">
    <location>
        <position position="123"/>
    </location>
</feature>